<dbReference type="GO" id="GO:0043200">
    <property type="term" value="P:response to amino acid"/>
    <property type="evidence" value="ECO:0007669"/>
    <property type="project" value="TreeGrafter"/>
</dbReference>
<comment type="caution">
    <text evidence="6">The sequence shown here is derived from an EMBL/GenBank/DDBJ whole genome shotgun (WGS) entry which is preliminary data.</text>
</comment>
<protein>
    <submittedName>
        <fullName evidence="6">AsnC family transcriptional regulator</fullName>
    </submittedName>
</protein>
<dbReference type="InterPro" id="IPR019885">
    <property type="entry name" value="Tscrpt_reg_HTH_AsnC-type_CS"/>
</dbReference>
<feature type="transmembrane region" description="Helical" evidence="4">
    <location>
        <begin position="81"/>
        <end position="104"/>
    </location>
</feature>
<dbReference type="InterPro" id="IPR011991">
    <property type="entry name" value="ArsR-like_HTH"/>
</dbReference>
<keyword evidence="7" id="KW-1185">Reference proteome</keyword>
<dbReference type="SUPFAM" id="SSF54909">
    <property type="entry name" value="Dimeric alpha+beta barrel"/>
    <property type="match status" value="1"/>
</dbReference>
<keyword evidence="1" id="KW-0805">Transcription regulation</keyword>
<evidence type="ECO:0000256" key="4">
    <source>
        <dbReference type="SAM" id="Phobius"/>
    </source>
</evidence>
<dbReference type="GO" id="GO:0043565">
    <property type="term" value="F:sequence-specific DNA binding"/>
    <property type="evidence" value="ECO:0007669"/>
    <property type="project" value="InterPro"/>
</dbReference>
<dbReference type="Pfam" id="PF13404">
    <property type="entry name" value="HTH_AsnC-type"/>
    <property type="match status" value="1"/>
</dbReference>
<dbReference type="PRINTS" id="PR00033">
    <property type="entry name" value="HTHASNC"/>
</dbReference>
<dbReference type="SMART" id="SM00344">
    <property type="entry name" value="HTH_ASNC"/>
    <property type="match status" value="1"/>
</dbReference>
<dbReference type="Pfam" id="PF01037">
    <property type="entry name" value="AsnC_trans_reg"/>
    <property type="match status" value="1"/>
</dbReference>
<dbReference type="PROSITE" id="PS50956">
    <property type="entry name" value="HTH_ASNC_2"/>
    <property type="match status" value="1"/>
</dbReference>
<evidence type="ECO:0000256" key="1">
    <source>
        <dbReference type="ARBA" id="ARBA00023015"/>
    </source>
</evidence>
<keyword evidence="4" id="KW-0472">Membrane</keyword>
<proteinExistence type="predicted"/>
<dbReference type="Gene3D" id="3.30.70.920">
    <property type="match status" value="1"/>
</dbReference>
<dbReference type="PROSITE" id="PS00519">
    <property type="entry name" value="HTH_ASNC_1"/>
    <property type="match status" value="1"/>
</dbReference>
<dbReference type="OrthoDB" id="9809462at2"/>
<evidence type="ECO:0000256" key="2">
    <source>
        <dbReference type="ARBA" id="ARBA00023125"/>
    </source>
</evidence>
<evidence type="ECO:0000313" key="7">
    <source>
        <dbReference type="Proteomes" id="UP000440096"/>
    </source>
</evidence>
<dbReference type="EMBL" id="WMBA01000048">
    <property type="protein sequence ID" value="MTD57448.1"/>
    <property type="molecule type" value="Genomic_DNA"/>
</dbReference>
<organism evidence="6 7">
    <name type="scientific">Amycolatopsis pithecellobii</name>
    <dbReference type="NCBI Taxonomy" id="664692"/>
    <lineage>
        <taxon>Bacteria</taxon>
        <taxon>Bacillati</taxon>
        <taxon>Actinomycetota</taxon>
        <taxon>Actinomycetes</taxon>
        <taxon>Pseudonocardiales</taxon>
        <taxon>Pseudonocardiaceae</taxon>
        <taxon>Amycolatopsis</taxon>
    </lineage>
</organism>
<gene>
    <name evidence="6" type="ORF">GKO32_26260</name>
</gene>
<evidence type="ECO:0000313" key="6">
    <source>
        <dbReference type="EMBL" id="MTD57448.1"/>
    </source>
</evidence>
<keyword evidence="4" id="KW-1133">Transmembrane helix</keyword>
<reference evidence="6 7" key="1">
    <citation type="submission" date="2019-11" db="EMBL/GenBank/DDBJ databases">
        <title>Draft genome of Amycolatopsis RM579.</title>
        <authorList>
            <person name="Duangmal K."/>
            <person name="Mingma R."/>
        </authorList>
    </citation>
    <scope>NUCLEOTIDE SEQUENCE [LARGE SCALE GENOMIC DNA]</scope>
    <source>
        <strain evidence="6 7">RM579</strain>
    </source>
</reference>
<feature type="domain" description="HTH asnC-type" evidence="5">
    <location>
        <begin position="36"/>
        <end position="97"/>
    </location>
</feature>
<evidence type="ECO:0000256" key="3">
    <source>
        <dbReference type="ARBA" id="ARBA00023163"/>
    </source>
</evidence>
<dbReference type="InterPro" id="IPR000485">
    <property type="entry name" value="AsnC-type_HTH_dom"/>
</dbReference>
<dbReference type="Gene3D" id="1.10.10.10">
    <property type="entry name" value="Winged helix-like DNA-binding domain superfamily/Winged helix DNA-binding domain"/>
    <property type="match status" value="1"/>
</dbReference>
<dbReference type="PANTHER" id="PTHR30154">
    <property type="entry name" value="LEUCINE-RESPONSIVE REGULATORY PROTEIN"/>
    <property type="match status" value="1"/>
</dbReference>
<sequence>MMVMARLSVKKEALGYAQRKDESEQACKELCGMTTIDELDAAILDRLAARARAGVAEIATDVGVSRMTVHHRLRRMEDEGVLLGLVPMISLTAVGLPVQALVFLEIDQRIMASIVQGLRALPEVLEVRIQAGREDLLVRVAIASLEELQGLTAEIVAIEGVRKTTSTFTVATPVPFRVQPVLEKLTRDAGWGRSTPAPA</sequence>
<dbReference type="SUPFAM" id="SSF46785">
    <property type="entry name" value="Winged helix' DNA-binding domain"/>
    <property type="match status" value="1"/>
</dbReference>
<keyword evidence="4" id="KW-0812">Transmembrane</keyword>
<dbReference type="InterPro" id="IPR019887">
    <property type="entry name" value="Tscrpt_reg_AsnC/Lrp_C"/>
</dbReference>
<dbReference type="InterPro" id="IPR036388">
    <property type="entry name" value="WH-like_DNA-bd_sf"/>
</dbReference>
<keyword evidence="2" id="KW-0238">DNA-binding</keyword>
<dbReference type="CDD" id="cd00090">
    <property type="entry name" value="HTH_ARSR"/>
    <property type="match status" value="1"/>
</dbReference>
<dbReference type="PANTHER" id="PTHR30154:SF34">
    <property type="entry name" value="TRANSCRIPTIONAL REGULATOR AZLB"/>
    <property type="match status" value="1"/>
</dbReference>
<dbReference type="AlphaFoldDB" id="A0A6N7YZQ6"/>
<dbReference type="InterPro" id="IPR036390">
    <property type="entry name" value="WH_DNA-bd_sf"/>
</dbReference>
<dbReference type="GO" id="GO:0005829">
    <property type="term" value="C:cytosol"/>
    <property type="evidence" value="ECO:0007669"/>
    <property type="project" value="TreeGrafter"/>
</dbReference>
<keyword evidence="3" id="KW-0804">Transcription</keyword>
<name>A0A6N7YZQ6_9PSEU</name>
<dbReference type="InterPro" id="IPR011008">
    <property type="entry name" value="Dimeric_a/b-barrel"/>
</dbReference>
<evidence type="ECO:0000259" key="5">
    <source>
        <dbReference type="PROSITE" id="PS50956"/>
    </source>
</evidence>
<accession>A0A6N7YZQ6</accession>
<dbReference type="Proteomes" id="UP000440096">
    <property type="component" value="Unassembled WGS sequence"/>
</dbReference>
<dbReference type="InterPro" id="IPR019888">
    <property type="entry name" value="Tscrpt_reg_AsnC-like"/>
</dbReference>